<proteinExistence type="predicted"/>
<sequence>MIDDAELAAAIAGRAHWQLDELGAVYAPPGAAAHVRVRPVQALARARERYLVSVIAGDVARQSTPMPTAAAAVVWAERRNLA</sequence>
<organism evidence="1 2">
    <name type="scientific">Mangrovihabitans endophyticus</name>
    <dbReference type="NCBI Taxonomy" id="1751298"/>
    <lineage>
        <taxon>Bacteria</taxon>
        <taxon>Bacillati</taxon>
        <taxon>Actinomycetota</taxon>
        <taxon>Actinomycetes</taxon>
        <taxon>Micromonosporales</taxon>
        <taxon>Micromonosporaceae</taxon>
        <taxon>Mangrovihabitans</taxon>
    </lineage>
</organism>
<reference evidence="1" key="1">
    <citation type="journal article" date="2014" name="Int. J. Syst. Evol. Microbiol.">
        <title>Complete genome sequence of Corynebacterium casei LMG S-19264T (=DSM 44701T), isolated from a smear-ripened cheese.</title>
        <authorList>
            <consortium name="US DOE Joint Genome Institute (JGI-PGF)"/>
            <person name="Walter F."/>
            <person name="Albersmeier A."/>
            <person name="Kalinowski J."/>
            <person name="Ruckert C."/>
        </authorList>
    </citation>
    <scope>NUCLEOTIDE SEQUENCE</scope>
    <source>
        <strain evidence="1">CGMCC 4.7299</strain>
    </source>
</reference>
<protein>
    <submittedName>
        <fullName evidence="1">Uncharacterized protein</fullName>
    </submittedName>
</protein>
<reference evidence="1" key="2">
    <citation type="submission" date="2020-09" db="EMBL/GenBank/DDBJ databases">
        <authorList>
            <person name="Sun Q."/>
            <person name="Zhou Y."/>
        </authorList>
    </citation>
    <scope>NUCLEOTIDE SEQUENCE</scope>
    <source>
        <strain evidence="1">CGMCC 4.7299</strain>
    </source>
</reference>
<dbReference type="RefSeq" id="WP_189082770.1">
    <property type="nucleotide sequence ID" value="NZ_BMMX01000058.1"/>
</dbReference>
<dbReference type="EMBL" id="BMMX01000058">
    <property type="protein sequence ID" value="GGL17976.1"/>
    <property type="molecule type" value="Genomic_DNA"/>
</dbReference>
<gene>
    <name evidence="1" type="ORF">GCM10012284_60760</name>
</gene>
<evidence type="ECO:0000313" key="2">
    <source>
        <dbReference type="Proteomes" id="UP000656042"/>
    </source>
</evidence>
<name>A0A8J3C4V6_9ACTN</name>
<dbReference type="AlphaFoldDB" id="A0A8J3C4V6"/>
<accession>A0A8J3C4V6</accession>
<keyword evidence="2" id="KW-1185">Reference proteome</keyword>
<dbReference type="Proteomes" id="UP000656042">
    <property type="component" value="Unassembled WGS sequence"/>
</dbReference>
<evidence type="ECO:0000313" key="1">
    <source>
        <dbReference type="EMBL" id="GGL17976.1"/>
    </source>
</evidence>
<comment type="caution">
    <text evidence="1">The sequence shown here is derived from an EMBL/GenBank/DDBJ whole genome shotgun (WGS) entry which is preliminary data.</text>
</comment>